<dbReference type="InterPro" id="IPR037654">
    <property type="entry name" value="Big1"/>
</dbReference>
<evidence type="ECO:0000256" key="2">
    <source>
        <dbReference type="ARBA" id="ARBA00008203"/>
    </source>
</evidence>
<feature type="transmembrane region" description="Helical" evidence="10">
    <location>
        <begin position="250"/>
        <end position="271"/>
    </location>
</feature>
<comment type="caution">
    <text evidence="12">The sequence shown here is derived from an EMBL/GenBank/DDBJ whole genome shotgun (WGS) entry which is preliminary data.</text>
</comment>
<evidence type="ECO:0000256" key="7">
    <source>
        <dbReference type="ARBA" id="ARBA00022989"/>
    </source>
</evidence>
<keyword evidence="5" id="KW-0732">Signal</keyword>
<evidence type="ECO:0000256" key="3">
    <source>
        <dbReference type="ARBA" id="ARBA00022089"/>
    </source>
</evidence>
<evidence type="ECO:0000256" key="10">
    <source>
        <dbReference type="SAM" id="Phobius"/>
    </source>
</evidence>
<proteinExistence type="inferred from homology"/>
<organism evidence="12 13">
    <name type="scientific">Amylocarpus encephaloides</name>
    <dbReference type="NCBI Taxonomy" id="45428"/>
    <lineage>
        <taxon>Eukaryota</taxon>
        <taxon>Fungi</taxon>
        <taxon>Dikarya</taxon>
        <taxon>Ascomycota</taxon>
        <taxon>Pezizomycotina</taxon>
        <taxon>Leotiomycetes</taxon>
        <taxon>Helotiales</taxon>
        <taxon>Helotiales incertae sedis</taxon>
        <taxon>Amylocarpus</taxon>
    </lineage>
</organism>
<comment type="similarity">
    <text evidence="2">Belongs to the BIG1 family.</text>
</comment>
<evidence type="ECO:0000259" key="11">
    <source>
        <dbReference type="Pfam" id="PF20520"/>
    </source>
</evidence>
<dbReference type="InterPro" id="IPR046756">
    <property type="entry name" value="VAS1/VOA1_TM"/>
</dbReference>
<dbReference type="OrthoDB" id="9985059at2759"/>
<keyword evidence="4 10" id="KW-0812">Transmembrane</keyword>
<evidence type="ECO:0000256" key="8">
    <source>
        <dbReference type="ARBA" id="ARBA00023136"/>
    </source>
</evidence>
<sequence>MRFSIAAIAACAVSVQAFKDTSPFVLFSSSPLQSSLQGQQEKQLRPAYEVLYNAKQILGQCSDDLYILVQQDGISASELSANAPHLRNALQTLPIEGKYIVSEASGLTNIVSRLHEHLITECKAAPATKGSTTKQALQQKLAGQKKDGDAPIVIEWEYTSLSGRQSGREGAIANNDAHFFNSFIKDLPEGTKYTIIFGTTPSTVVAEDVLVYEPKFEELAHMDLRRSLGPRENKYKTSKDTRPLFEKYQFFTPGLFMGLLVSVILLSILGVGMSALSSLEVSYGAFDKEMGPAAQKKQG</sequence>
<dbReference type="PANTHER" id="PTHR28285:SF1">
    <property type="entry name" value="PROTEIN BIG1"/>
    <property type="match status" value="1"/>
</dbReference>
<keyword evidence="7 10" id="KW-1133">Transmembrane helix</keyword>
<dbReference type="PANTHER" id="PTHR28285">
    <property type="entry name" value="PROTEIN BIG1"/>
    <property type="match status" value="1"/>
</dbReference>
<name>A0A9P7Y945_9HELO</name>
<evidence type="ECO:0000313" key="12">
    <source>
        <dbReference type="EMBL" id="KAG9229444.1"/>
    </source>
</evidence>
<protein>
    <recommendedName>
        <fullName evidence="3">Protein BIG1</fullName>
    </recommendedName>
</protein>
<keyword evidence="9" id="KW-0961">Cell wall biogenesis/degradation</keyword>
<evidence type="ECO:0000256" key="6">
    <source>
        <dbReference type="ARBA" id="ARBA00022824"/>
    </source>
</evidence>
<dbReference type="Pfam" id="PF20520">
    <property type="entry name" value="Ac45-VOA1_TM"/>
    <property type="match status" value="1"/>
</dbReference>
<dbReference type="GO" id="GO:0006078">
    <property type="term" value="P:(1-&gt;6)-beta-D-glucan biosynthetic process"/>
    <property type="evidence" value="ECO:0007669"/>
    <property type="project" value="TreeGrafter"/>
</dbReference>
<reference evidence="12" key="1">
    <citation type="journal article" date="2021" name="IMA Fungus">
        <title>Genomic characterization of three marine fungi, including Emericellopsis atlantica sp. nov. with signatures of a generalist lifestyle and marine biomass degradation.</title>
        <authorList>
            <person name="Hagestad O.C."/>
            <person name="Hou L."/>
            <person name="Andersen J.H."/>
            <person name="Hansen E.H."/>
            <person name="Altermark B."/>
            <person name="Li C."/>
            <person name="Kuhnert E."/>
            <person name="Cox R.J."/>
            <person name="Crous P.W."/>
            <person name="Spatafora J.W."/>
            <person name="Lail K."/>
            <person name="Amirebrahimi M."/>
            <person name="Lipzen A."/>
            <person name="Pangilinan J."/>
            <person name="Andreopoulos W."/>
            <person name="Hayes R.D."/>
            <person name="Ng V."/>
            <person name="Grigoriev I.V."/>
            <person name="Jackson S.A."/>
            <person name="Sutton T.D.S."/>
            <person name="Dobson A.D.W."/>
            <person name="Rama T."/>
        </authorList>
    </citation>
    <scope>NUCLEOTIDE SEQUENCE</scope>
    <source>
        <strain evidence="12">TRa018bII</strain>
    </source>
</reference>
<dbReference type="Proteomes" id="UP000824998">
    <property type="component" value="Unassembled WGS sequence"/>
</dbReference>
<keyword evidence="13" id="KW-1185">Reference proteome</keyword>
<gene>
    <name evidence="12" type="ORF">BJ875DRAFT_387342</name>
</gene>
<evidence type="ECO:0000256" key="5">
    <source>
        <dbReference type="ARBA" id="ARBA00022729"/>
    </source>
</evidence>
<keyword evidence="6" id="KW-0256">Endoplasmic reticulum</keyword>
<evidence type="ECO:0000313" key="13">
    <source>
        <dbReference type="Proteomes" id="UP000824998"/>
    </source>
</evidence>
<evidence type="ECO:0000256" key="4">
    <source>
        <dbReference type="ARBA" id="ARBA00022692"/>
    </source>
</evidence>
<dbReference type="EMBL" id="MU251768">
    <property type="protein sequence ID" value="KAG9229444.1"/>
    <property type="molecule type" value="Genomic_DNA"/>
</dbReference>
<evidence type="ECO:0000256" key="1">
    <source>
        <dbReference type="ARBA" id="ARBA00004115"/>
    </source>
</evidence>
<comment type="subcellular location">
    <subcellularLocation>
        <location evidence="1">Endoplasmic reticulum membrane</location>
        <topology evidence="1">Single-pass type I membrane protein</topology>
    </subcellularLocation>
</comment>
<dbReference type="GO" id="GO:0009272">
    <property type="term" value="P:fungal-type cell wall biogenesis"/>
    <property type="evidence" value="ECO:0007669"/>
    <property type="project" value="TreeGrafter"/>
</dbReference>
<dbReference type="AlphaFoldDB" id="A0A9P7Y945"/>
<dbReference type="GO" id="GO:0071555">
    <property type="term" value="P:cell wall organization"/>
    <property type="evidence" value="ECO:0007669"/>
    <property type="project" value="UniProtKB-KW"/>
</dbReference>
<keyword evidence="8 10" id="KW-0472">Membrane</keyword>
<accession>A0A9P7Y945</accession>
<feature type="domain" description="V-type proton ATPase subunit S1/VOA1 transmembrane" evidence="11">
    <location>
        <begin position="249"/>
        <end position="288"/>
    </location>
</feature>
<dbReference type="GO" id="GO:0005789">
    <property type="term" value="C:endoplasmic reticulum membrane"/>
    <property type="evidence" value="ECO:0007669"/>
    <property type="project" value="UniProtKB-SubCell"/>
</dbReference>
<evidence type="ECO:0000256" key="9">
    <source>
        <dbReference type="ARBA" id="ARBA00023316"/>
    </source>
</evidence>